<dbReference type="Pfam" id="PF11905">
    <property type="entry name" value="DUF3425"/>
    <property type="match status" value="1"/>
</dbReference>
<proteinExistence type="predicted"/>
<reference evidence="1 2" key="1">
    <citation type="submission" date="2017-10" db="EMBL/GenBank/DDBJ databases">
        <title>Comparative genomics in systemic dimorphic fungi from Ajellomycetaceae.</title>
        <authorList>
            <person name="Munoz J.F."/>
            <person name="Mcewen J.G."/>
            <person name="Clay O.K."/>
            <person name="Cuomo C.A."/>
        </authorList>
    </citation>
    <scope>NUCLEOTIDE SEQUENCE [LARGE SCALE GENOMIC DNA]</scope>
    <source>
        <strain evidence="1 2">UAMH4076</strain>
    </source>
</reference>
<dbReference type="STRING" id="73230.A0A2B7ZFQ8"/>
<protein>
    <submittedName>
        <fullName evidence="1">Uncharacterized protein</fullName>
    </submittedName>
</protein>
<evidence type="ECO:0000313" key="1">
    <source>
        <dbReference type="EMBL" id="PGH32023.1"/>
    </source>
</evidence>
<evidence type="ECO:0000313" key="2">
    <source>
        <dbReference type="Proteomes" id="UP000226031"/>
    </source>
</evidence>
<dbReference type="InterPro" id="IPR021833">
    <property type="entry name" value="DUF3425"/>
</dbReference>
<keyword evidence="2" id="KW-1185">Reference proteome</keyword>
<comment type="caution">
    <text evidence="1">The sequence shown here is derived from an EMBL/GenBank/DDBJ whole genome shotgun (WGS) entry which is preliminary data.</text>
</comment>
<dbReference type="PANTHER" id="PTHR38116">
    <property type="entry name" value="CHROMOSOME 7, WHOLE GENOME SHOTGUN SEQUENCE"/>
    <property type="match status" value="1"/>
</dbReference>
<dbReference type="EMBL" id="PDND01000107">
    <property type="protein sequence ID" value="PGH32023.1"/>
    <property type="molecule type" value="Genomic_DNA"/>
</dbReference>
<gene>
    <name evidence="1" type="ORF">GX50_05217</name>
</gene>
<accession>A0A2B7ZFQ8</accession>
<sequence length="210" mass="23363">MSPPAYATSDGSASTSFVMTPGECQYLLPLFEEGKAILPFNIHDKFNDGLNPHWTTTIDCGCSVPHLQIRTKGSNPFNYVEVRILSFGPDAATPDPYANNARIETVCTISTLHTVGMHVGITKEMICADSSIPPFFRSSSGLGLGDEVVKKNMICAVQRIFKTLKPDLRLSSQQITIQHHPYIDILPFPTLRNNFITHQEEVDEDEFFQT</sequence>
<dbReference type="Proteomes" id="UP000226031">
    <property type="component" value="Unassembled WGS sequence"/>
</dbReference>
<dbReference type="AlphaFoldDB" id="A0A2B7ZFQ8"/>
<dbReference type="PANTHER" id="PTHR38116:SF5">
    <property type="entry name" value="BZIP DOMAIN-CONTAINING PROTEIN"/>
    <property type="match status" value="1"/>
</dbReference>
<organism evidence="1 2">
    <name type="scientific">[Emmonsia] crescens</name>
    <dbReference type="NCBI Taxonomy" id="73230"/>
    <lineage>
        <taxon>Eukaryota</taxon>
        <taxon>Fungi</taxon>
        <taxon>Dikarya</taxon>
        <taxon>Ascomycota</taxon>
        <taxon>Pezizomycotina</taxon>
        <taxon>Eurotiomycetes</taxon>
        <taxon>Eurotiomycetidae</taxon>
        <taxon>Onygenales</taxon>
        <taxon>Ajellomycetaceae</taxon>
        <taxon>Emergomyces</taxon>
    </lineage>
</organism>
<name>A0A2B7ZFQ8_9EURO</name>